<name>A0A7J5PHW7_9BACE</name>
<dbReference type="AlphaFoldDB" id="A0A7J5PHW7"/>
<dbReference type="Pfam" id="PF14412">
    <property type="entry name" value="AHH"/>
    <property type="match status" value="1"/>
</dbReference>
<gene>
    <name evidence="1" type="ORF">GA398_25555</name>
</gene>
<comment type="caution">
    <text evidence="1">The sequence shown here is derived from an EMBL/GenBank/DDBJ whole genome shotgun (WGS) entry which is preliminary data.</text>
</comment>
<protein>
    <submittedName>
        <fullName evidence="1">Uncharacterized protein</fullName>
    </submittedName>
</protein>
<dbReference type="EMBL" id="WDED01000085">
    <property type="protein sequence ID" value="KAB6138278.1"/>
    <property type="molecule type" value="Genomic_DNA"/>
</dbReference>
<reference evidence="1 2" key="1">
    <citation type="journal article" date="2019" name="Nat. Med.">
        <title>A library of human gut bacterial isolates paired with longitudinal multiomics data enables mechanistic microbiome research.</title>
        <authorList>
            <person name="Poyet M."/>
            <person name="Groussin M."/>
            <person name="Gibbons S.M."/>
            <person name="Avila-Pacheco J."/>
            <person name="Jiang X."/>
            <person name="Kearney S.M."/>
            <person name="Perrotta A.R."/>
            <person name="Berdy B."/>
            <person name="Zhao S."/>
            <person name="Lieberman T.D."/>
            <person name="Swanson P.K."/>
            <person name="Smith M."/>
            <person name="Roesemann S."/>
            <person name="Alexander J.E."/>
            <person name="Rich S.A."/>
            <person name="Livny J."/>
            <person name="Vlamakis H."/>
            <person name="Clish C."/>
            <person name="Bullock K."/>
            <person name="Deik A."/>
            <person name="Scott J."/>
            <person name="Pierce K.A."/>
            <person name="Xavier R.J."/>
            <person name="Alm E.J."/>
        </authorList>
    </citation>
    <scope>NUCLEOTIDE SEQUENCE [LARGE SCALE GENOMIC DNA]</scope>
    <source>
        <strain evidence="1 2">BIOML-A58</strain>
    </source>
</reference>
<evidence type="ECO:0000313" key="2">
    <source>
        <dbReference type="Proteomes" id="UP000434604"/>
    </source>
</evidence>
<accession>A0A7J5PHW7</accession>
<organism evidence="1 2">
    <name type="scientific">Bacteroides xylanisolvens</name>
    <dbReference type="NCBI Taxonomy" id="371601"/>
    <lineage>
        <taxon>Bacteria</taxon>
        <taxon>Pseudomonadati</taxon>
        <taxon>Bacteroidota</taxon>
        <taxon>Bacteroidia</taxon>
        <taxon>Bacteroidales</taxon>
        <taxon>Bacteroidaceae</taxon>
        <taxon>Bacteroides</taxon>
    </lineage>
</organism>
<dbReference type="InterPro" id="IPR032871">
    <property type="entry name" value="AHH_dom_containing"/>
</dbReference>
<sequence length="150" mass="16813">MTMFGTADKVVKALPKEEHHIIPRSLGKHDVVKAAREGGFKLEGKENKMTVDKFSKATGEGQHGKHPNYTEQLRKEFDNFGKRNPNASPEQSAKFVRGQVSNAKNAIENNSNTKINDLELKNTTLPTDEIKVTKPIEPIKPIKVINPWEV</sequence>
<dbReference type="Proteomes" id="UP000434604">
    <property type="component" value="Unassembled WGS sequence"/>
</dbReference>
<evidence type="ECO:0000313" key="1">
    <source>
        <dbReference type="EMBL" id="KAB6138278.1"/>
    </source>
</evidence>
<proteinExistence type="predicted"/>